<dbReference type="Gene3D" id="1.10.10.60">
    <property type="entry name" value="Homeodomain-like"/>
    <property type="match status" value="1"/>
</dbReference>
<keyword evidence="1" id="KW-0805">Transcription regulation</keyword>
<dbReference type="Pfam" id="PF12833">
    <property type="entry name" value="HTH_18"/>
    <property type="match status" value="1"/>
</dbReference>
<dbReference type="InterPro" id="IPR018060">
    <property type="entry name" value="HTH_AraC"/>
</dbReference>
<evidence type="ECO:0000259" key="4">
    <source>
        <dbReference type="PROSITE" id="PS01124"/>
    </source>
</evidence>
<dbReference type="InterPro" id="IPR009057">
    <property type="entry name" value="Homeodomain-like_sf"/>
</dbReference>
<accession>C0ZNU6</accession>
<dbReference type="GO" id="GO:0043565">
    <property type="term" value="F:sequence-specific DNA binding"/>
    <property type="evidence" value="ECO:0007669"/>
    <property type="project" value="InterPro"/>
</dbReference>
<dbReference type="Proteomes" id="UP000002204">
    <property type="component" value="Chromosome"/>
</dbReference>
<dbReference type="eggNOG" id="COG2207">
    <property type="taxonomic scope" value="Bacteria"/>
</dbReference>
<evidence type="ECO:0000256" key="3">
    <source>
        <dbReference type="ARBA" id="ARBA00023163"/>
    </source>
</evidence>
<evidence type="ECO:0000313" key="5">
    <source>
        <dbReference type="EMBL" id="BAH35442.1"/>
    </source>
</evidence>
<evidence type="ECO:0000256" key="2">
    <source>
        <dbReference type="ARBA" id="ARBA00023125"/>
    </source>
</evidence>
<dbReference type="EMBL" id="AP008957">
    <property type="protein sequence ID" value="BAH35442.1"/>
    <property type="molecule type" value="Genomic_DNA"/>
</dbReference>
<organism evidence="5 6">
    <name type="scientific">Rhodococcus erythropolis (strain PR4 / NBRC 100887)</name>
    <dbReference type="NCBI Taxonomy" id="234621"/>
    <lineage>
        <taxon>Bacteria</taxon>
        <taxon>Bacillati</taxon>
        <taxon>Actinomycetota</taxon>
        <taxon>Actinomycetes</taxon>
        <taxon>Mycobacteriales</taxon>
        <taxon>Nocardiaceae</taxon>
        <taxon>Rhodococcus</taxon>
        <taxon>Rhodococcus erythropolis group</taxon>
    </lineage>
</organism>
<gene>
    <name evidence="5" type="ordered locus">RER_47340</name>
</gene>
<reference evidence="6" key="1">
    <citation type="submission" date="2005-03" db="EMBL/GenBank/DDBJ databases">
        <title>Comparison of the complete genome sequences of Rhodococcus erythropolis PR4 and Rhodococcus opacus B4.</title>
        <authorList>
            <person name="Takarada H."/>
            <person name="Sekine M."/>
            <person name="Hosoyama A."/>
            <person name="Yamada R."/>
            <person name="Fujisawa T."/>
            <person name="Omata S."/>
            <person name="Shimizu A."/>
            <person name="Tsukatani N."/>
            <person name="Tanikawa S."/>
            <person name="Fujita N."/>
            <person name="Harayama S."/>
        </authorList>
    </citation>
    <scope>NUCLEOTIDE SEQUENCE [LARGE SCALE GENOMIC DNA]</scope>
    <source>
        <strain evidence="6">PR4 / NBRC 100887</strain>
    </source>
</reference>
<dbReference type="PROSITE" id="PS01124">
    <property type="entry name" value="HTH_ARAC_FAMILY_2"/>
    <property type="match status" value="1"/>
</dbReference>
<sequence length="364" mass="39840">MSHYVGSVTIDVYLRESDCDLRDLTYHARVPMNSARIRVSTRSVDPADANEFWRVVTRPFFVTEPIGADTPLQGSISALPIGTSLIGETTFNAQKYNRSKVVIAESGLDDQYMIQVVLGGLVSGDADGVDFVARPGDIAFFDLGRTWTADVETEATGRTITLLAPRSLVEAESKGRSLHGTVLRGVPAVVLAQCMQSVVLALPHLDPDAAAGYEDVVASLLRVSLGIAEPDLSPRPDHSLRDRAYAYIAEHLSETWLGPTSMCAALSVSRAQLYRAFASDGGIALVIRRKRLELVYRELTRAEMSNETTDALALRCGFTSKSQLARAFKDFYGMTPSQARTDGRRTIGDPSIARLHRRLEFFSP</sequence>
<keyword evidence="2" id="KW-0238">DNA-binding</keyword>
<dbReference type="InterPro" id="IPR035418">
    <property type="entry name" value="AraC-bd_2"/>
</dbReference>
<evidence type="ECO:0000256" key="1">
    <source>
        <dbReference type="ARBA" id="ARBA00023015"/>
    </source>
</evidence>
<dbReference type="SMART" id="SM00342">
    <property type="entry name" value="HTH_ARAC"/>
    <property type="match status" value="1"/>
</dbReference>
<dbReference type="HOGENOM" id="CLU_049704_0_1_11"/>
<dbReference type="InterPro" id="IPR050204">
    <property type="entry name" value="AraC_XylS_family_regulators"/>
</dbReference>
<protein>
    <submittedName>
        <fullName evidence="5">Putative AraC family transcriptional regulator</fullName>
    </submittedName>
</protein>
<proteinExistence type="predicted"/>
<feature type="domain" description="HTH araC/xylS-type" evidence="4">
    <location>
        <begin position="242"/>
        <end position="342"/>
    </location>
</feature>
<keyword evidence="3" id="KW-0804">Transcription</keyword>
<dbReference type="AlphaFoldDB" id="C0ZNU6"/>
<dbReference type="SUPFAM" id="SSF46689">
    <property type="entry name" value="Homeodomain-like"/>
    <property type="match status" value="1"/>
</dbReference>
<dbReference type="KEGG" id="rer:RER_47340"/>
<dbReference type="GO" id="GO:0003700">
    <property type="term" value="F:DNA-binding transcription factor activity"/>
    <property type="evidence" value="ECO:0007669"/>
    <property type="project" value="InterPro"/>
</dbReference>
<dbReference type="Pfam" id="PF14525">
    <property type="entry name" value="AraC_binding_2"/>
    <property type="match status" value="1"/>
</dbReference>
<reference evidence="5 6" key="2">
    <citation type="journal article" date="2006" name="Environ. Microbiol.">
        <title>Sequence analysis of three plasmids harboured in Rhodococcus erythropolis strain PR4.</title>
        <authorList>
            <person name="Sekine M."/>
            <person name="Tanikawa S."/>
            <person name="Omata S."/>
            <person name="Saito M."/>
            <person name="Fujisawa T."/>
            <person name="Tsukatani N."/>
            <person name="Tajima T."/>
            <person name="Sekigawa T."/>
            <person name="Kosugi H."/>
            <person name="Matsuo Y."/>
            <person name="Nishiko R."/>
            <person name="Imamura K."/>
            <person name="Ito M."/>
            <person name="Narita H."/>
            <person name="Tago S."/>
            <person name="Fujita N."/>
            <person name="Harayama S."/>
        </authorList>
    </citation>
    <scope>NUCLEOTIDE SEQUENCE [LARGE SCALE GENOMIC DNA]</scope>
    <source>
        <strain evidence="6">PR4 / NBRC 100887</strain>
    </source>
</reference>
<evidence type="ECO:0000313" key="6">
    <source>
        <dbReference type="Proteomes" id="UP000002204"/>
    </source>
</evidence>
<name>C0ZNU6_RHOE4</name>
<dbReference type="PANTHER" id="PTHR46796:SF6">
    <property type="entry name" value="ARAC SUBFAMILY"/>
    <property type="match status" value="1"/>
</dbReference>
<dbReference type="PANTHER" id="PTHR46796">
    <property type="entry name" value="HTH-TYPE TRANSCRIPTIONAL ACTIVATOR RHAS-RELATED"/>
    <property type="match status" value="1"/>
</dbReference>